<keyword evidence="2" id="KW-1185">Reference proteome</keyword>
<reference evidence="1 2" key="1">
    <citation type="submission" date="2015-01" db="EMBL/GenBank/DDBJ databases">
        <title>Evolution of Trichinella species and genotypes.</title>
        <authorList>
            <person name="Korhonen P.K."/>
            <person name="Edoardo P."/>
            <person name="Giuseppe L.R."/>
            <person name="Gasser R.B."/>
        </authorList>
    </citation>
    <scope>NUCLEOTIDE SEQUENCE [LARGE SCALE GENOMIC DNA]</scope>
    <source>
        <strain evidence="1">ISS1980</strain>
    </source>
</reference>
<evidence type="ECO:0000313" key="1">
    <source>
        <dbReference type="EMBL" id="KRZ65171.1"/>
    </source>
</evidence>
<feature type="non-terminal residue" evidence="1">
    <location>
        <position position="66"/>
    </location>
</feature>
<dbReference type="Proteomes" id="UP000054843">
    <property type="component" value="Unassembled WGS sequence"/>
</dbReference>
<proteinExistence type="predicted"/>
<dbReference type="EMBL" id="JYDO01000479">
    <property type="protein sequence ID" value="KRZ65171.1"/>
    <property type="molecule type" value="Genomic_DNA"/>
</dbReference>
<evidence type="ECO:0000313" key="2">
    <source>
        <dbReference type="Proteomes" id="UP000054843"/>
    </source>
</evidence>
<protein>
    <submittedName>
        <fullName evidence="1">Uncharacterized protein</fullName>
    </submittedName>
</protein>
<accession>A0A0V1M089</accession>
<name>A0A0V1M089_9BILA</name>
<sequence length="66" mass="7358">MQTLHFLPTNKTLGPKILPRDTTTTSLWSIIAAINKTRKTTVDSFFDVKVQNSDITGTYTSIKLST</sequence>
<dbReference type="AlphaFoldDB" id="A0A0V1M089"/>
<organism evidence="1 2">
    <name type="scientific">Trichinella papuae</name>
    <dbReference type="NCBI Taxonomy" id="268474"/>
    <lineage>
        <taxon>Eukaryota</taxon>
        <taxon>Metazoa</taxon>
        <taxon>Ecdysozoa</taxon>
        <taxon>Nematoda</taxon>
        <taxon>Enoplea</taxon>
        <taxon>Dorylaimia</taxon>
        <taxon>Trichinellida</taxon>
        <taxon>Trichinellidae</taxon>
        <taxon>Trichinella</taxon>
    </lineage>
</organism>
<comment type="caution">
    <text evidence="1">The sequence shown here is derived from an EMBL/GenBank/DDBJ whole genome shotgun (WGS) entry which is preliminary data.</text>
</comment>
<gene>
    <name evidence="1" type="ORF">T10_12993</name>
</gene>